<evidence type="ECO:0000256" key="9">
    <source>
        <dbReference type="ARBA" id="ARBA00022741"/>
    </source>
</evidence>
<evidence type="ECO:0000256" key="6">
    <source>
        <dbReference type="ARBA" id="ARBA00022656"/>
    </source>
</evidence>
<dbReference type="GO" id="GO:0005886">
    <property type="term" value="C:plasma membrane"/>
    <property type="evidence" value="ECO:0007669"/>
    <property type="project" value="TreeGrafter"/>
</dbReference>
<comment type="catalytic activity">
    <reaction evidence="1">
        <text>a ribonucleoside 5'-phosphate + H2O = a ribonucleoside + phosphate</text>
        <dbReference type="Rhea" id="RHEA:12484"/>
        <dbReference type="ChEBI" id="CHEBI:15377"/>
        <dbReference type="ChEBI" id="CHEBI:18254"/>
        <dbReference type="ChEBI" id="CHEBI:43474"/>
        <dbReference type="ChEBI" id="CHEBI:58043"/>
        <dbReference type="EC" id="3.1.3.5"/>
    </reaction>
</comment>
<dbReference type="AlphaFoldDB" id="A0AAN9TWP4"/>
<evidence type="ECO:0000256" key="5">
    <source>
        <dbReference type="ARBA" id="ARBA00022525"/>
    </source>
</evidence>
<dbReference type="PROSITE" id="PS00785">
    <property type="entry name" value="5_NUCLEOTIDASE_1"/>
    <property type="match status" value="1"/>
</dbReference>
<dbReference type="FunFam" id="3.90.780.10:FF:000004">
    <property type="entry name" value="UDP-sugar hydrolase, putative"/>
    <property type="match status" value="1"/>
</dbReference>
<evidence type="ECO:0000256" key="2">
    <source>
        <dbReference type="ARBA" id="ARBA00004613"/>
    </source>
</evidence>
<dbReference type="SUPFAM" id="SSF55816">
    <property type="entry name" value="5'-nucleotidase (syn. UDP-sugar hydrolase), C-terminal domain"/>
    <property type="match status" value="1"/>
</dbReference>
<dbReference type="InterPro" id="IPR004843">
    <property type="entry name" value="Calcineurin-like_PHP"/>
</dbReference>
<dbReference type="Pfam" id="PF00149">
    <property type="entry name" value="Metallophos"/>
    <property type="match status" value="1"/>
</dbReference>
<dbReference type="Gene3D" id="3.60.21.10">
    <property type="match status" value="1"/>
</dbReference>
<dbReference type="EMBL" id="JBBCAQ010000003">
    <property type="protein sequence ID" value="KAK7604411.1"/>
    <property type="molecule type" value="Genomic_DNA"/>
</dbReference>
<dbReference type="GO" id="GO:0090729">
    <property type="term" value="F:toxin activity"/>
    <property type="evidence" value="ECO:0007669"/>
    <property type="project" value="UniProtKB-KW"/>
</dbReference>
<evidence type="ECO:0000256" key="8">
    <source>
        <dbReference type="ARBA" id="ARBA00022729"/>
    </source>
</evidence>
<evidence type="ECO:0000259" key="13">
    <source>
        <dbReference type="Pfam" id="PF00149"/>
    </source>
</evidence>
<feature type="domain" description="Calcineurin-like phosphoesterase" evidence="13">
    <location>
        <begin position="26"/>
        <end position="247"/>
    </location>
</feature>
<protein>
    <submittedName>
        <fullName evidence="15">Uncharacterized protein</fullName>
    </submittedName>
</protein>
<comment type="similarity">
    <text evidence="3 12">Belongs to the 5'-nucleotidase family.</text>
</comment>
<dbReference type="Pfam" id="PF02872">
    <property type="entry name" value="5_nucleotid_C"/>
    <property type="match status" value="1"/>
</dbReference>
<dbReference type="GO" id="GO:0046872">
    <property type="term" value="F:metal ion binding"/>
    <property type="evidence" value="ECO:0007669"/>
    <property type="project" value="UniProtKB-KW"/>
</dbReference>
<evidence type="ECO:0000256" key="12">
    <source>
        <dbReference type="RuleBase" id="RU362119"/>
    </source>
</evidence>
<evidence type="ECO:0000256" key="1">
    <source>
        <dbReference type="ARBA" id="ARBA00000815"/>
    </source>
</evidence>
<evidence type="ECO:0000256" key="4">
    <source>
        <dbReference type="ARBA" id="ARBA00022442"/>
    </source>
</evidence>
<evidence type="ECO:0000256" key="3">
    <source>
        <dbReference type="ARBA" id="ARBA00006654"/>
    </source>
</evidence>
<sequence>MKLYVLAVFSMIISNARFVFGEFKLQILHTNDMHARFEEVDEDTAPCSLRNAKENKCYGGFARIKMAADQIKADALKRNISSIFLNAGDTFQGTPYYSLYKWKIAASLIRWLGFDAMCLGNHEFDDGVQNLIQFLQHAKIPTVAANLNRTSETNLNETLVKDSIVLDIKGHKIGIVGYLTPETMVISGTENLQIFDEIPYVRAEAKKLKSQGVNFIIGLGHSGLEKDKEIAKEVEELDLIIGGHSHSLLYNPKDKPPSKEKAAESYPYWVTQKSGKRVPVVQSFAFTKYLGNMTLTIDDHYKLIAVEGNSYMLDGSFKKDPVVEKEVNKWTTVLKKQLQTVIGNTRVSLTKSTFAKNGFESNLANLITDAFYEQGVLQSKAKNASQWTEFSLSIYQNGGIRTQFSKERNGGNLTLEDILTALPFQNVLSQCRLPGEELRKALEKSVLDLKPNNRYRTYFLHFGGMRVVYDLRRAPGKRVTNVKLLCTRCAVPQYEELMTNETYLIIMNAFLLNGGDNFNVFKTSCSDVKKFDIIESEAVINYIRRRKVIYPILDGRLTTIEEDGEPSKAIRHDRWLYNLLLIIAICIKSAF</sequence>
<keyword evidence="16" id="KW-1185">Reference proteome</keyword>
<comment type="caution">
    <text evidence="15">The sequence shown here is derived from an EMBL/GenBank/DDBJ whole genome shotgun (WGS) entry which is preliminary data.</text>
</comment>
<dbReference type="InterPro" id="IPR036907">
    <property type="entry name" value="5'-Nucleotdase_C_sf"/>
</dbReference>
<dbReference type="GO" id="GO:0006196">
    <property type="term" value="P:AMP catabolic process"/>
    <property type="evidence" value="ECO:0007669"/>
    <property type="project" value="TreeGrafter"/>
</dbReference>
<evidence type="ECO:0000256" key="7">
    <source>
        <dbReference type="ARBA" id="ARBA00022723"/>
    </source>
</evidence>
<dbReference type="PRINTS" id="PR01607">
    <property type="entry name" value="APYRASEFAMLY"/>
</dbReference>
<keyword evidence="6" id="KW-0800">Toxin</keyword>
<reference evidence="15 16" key="1">
    <citation type="submission" date="2024-03" db="EMBL/GenBank/DDBJ databases">
        <title>Adaptation during the transition from Ophiocordyceps entomopathogen to insect associate is accompanied by gene loss and intensified selection.</title>
        <authorList>
            <person name="Ward C.M."/>
            <person name="Onetto C.A."/>
            <person name="Borneman A.R."/>
        </authorList>
    </citation>
    <scope>NUCLEOTIDE SEQUENCE [LARGE SCALE GENOMIC DNA]</scope>
    <source>
        <strain evidence="15">AWRI1</strain>
        <tissue evidence="15">Single Adult Female</tissue>
    </source>
</reference>
<evidence type="ECO:0000259" key="14">
    <source>
        <dbReference type="Pfam" id="PF02872"/>
    </source>
</evidence>
<comment type="subcellular location">
    <subcellularLocation>
        <location evidence="2">Secreted</location>
    </subcellularLocation>
</comment>
<keyword evidence="7" id="KW-0479">Metal-binding</keyword>
<proteinExistence type="inferred from homology"/>
<evidence type="ECO:0000313" key="16">
    <source>
        <dbReference type="Proteomes" id="UP001367676"/>
    </source>
</evidence>
<feature type="domain" description="5'-Nucleotidase C-terminal" evidence="14">
    <location>
        <begin position="341"/>
        <end position="522"/>
    </location>
</feature>
<organism evidence="15 16">
    <name type="scientific">Parthenolecanium corni</name>
    <dbReference type="NCBI Taxonomy" id="536013"/>
    <lineage>
        <taxon>Eukaryota</taxon>
        <taxon>Metazoa</taxon>
        <taxon>Ecdysozoa</taxon>
        <taxon>Arthropoda</taxon>
        <taxon>Hexapoda</taxon>
        <taxon>Insecta</taxon>
        <taxon>Pterygota</taxon>
        <taxon>Neoptera</taxon>
        <taxon>Paraneoptera</taxon>
        <taxon>Hemiptera</taxon>
        <taxon>Sternorrhyncha</taxon>
        <taxon>Coccoidea</taxon>
        <taxon>Coccidae</taxon>
        <taxon>Parthenolecanium</taxon>
    </lineage>
</organism>
<dbReference type="Proteomes" id="UP001367676">
    <property type="component" value="Unassembled WGS sequence"/>
</dbReference>
<dbReference type="GO" id="GO:0000166">
    <property type="term" value="F:nucleotide binding"/>
    <property type="evidence" value="ECO:0007669"/>
    <property type="project" value="UniProtKB-KW"/>
</dbReference>
<dbReference type="PROSITE" id="PS00786">
    <property type="entry name" value="5_NUCLEOTIDASE_2"/>
    <property type="match status" value="1"/>
</dbReference>
<keyword evidence="10 12" id="KW-0378">Hydrolase</keyword>
<dbReference type="PANTHER" id="PTHR11575">
    <property type="entry name" value="5'-NUCLEOTIDASE-RELATED"/>
    <property type="match status" value="1"/>
</dbReference>
<dbReference type="CDD" id="cd07409">
    <property type="entry name" value="MPP_CD73_N"/>
    <property type="match status" value="1"/>
</dbReference>
<dbReference type="SUPFAM" id="SSF56300">
    <property type="entry name" value="Metallo-dependent phosphatases"/>
    <property type="match status" value="1"/>
</dbReference>
<dbReference type="PANTHER" id="PTHR11575:SF24">
    <property type="entry name" value="5'-NUCLEOTIDASE"/>
    <property type="match status" value="1"/>
</dbReference>
<evidence type="ECO:0000256" key="11">
    <source>
        <dbReference type="ARBA" id="ARBA00023240"/>
    </source>
</evidence>
<dbReference type="GO" id="GO:0008253">
    <property type="term" value="F:5'-nucleotidase activity"/>
    <property type="evidence" value="ECO:0007669"/>
    <property type="project" value="UniProtKB-EC"/>
</dbReference>
<keyword evidence="5" id="KW-0964">Secreted</keyword>
<evidence type="ECO:0000313" key="15">
    <source>
        <dbReference type="EMBL" id="KAK7604411.1"/>
    </source>
</evidence>
<accession>A0AAN9TWP4</accession>
<evidence type="ECO:0000256" key="10">
    <source>
        <dbReference type="ARBA" id="ARBA00022801"/>
    </source>
</evidence>
<keyword evidence="9 12" id="KW-0547">Nucleotide-binding</keyword>
<keyword evidence="11" id="KW-1199">Hemostasis impairing toxin</keyword>
<dbReference type="FunFam" id="3.60.21.10:FF:000020">
    <property type="entry name" value="NT5E isoform 4"/>
    <property type="match status" value="1"/>
</dbReference>
<keyword evidence="8" id="KW-0732">Signal</keyword>
<dbReference type="InterPro" id="IPR029052">
    <property type="entry name" value="Metallo-depent_PP-like"/>
</dbReference>
<keyword evidence="4" id="KW-1201">Platelet aggregation inhibiting toxin</keyword>
<name>A0AAN9TWP4_9HEMI</name>
<dbReference type="InterPro" id="IPR008334">
    <property type="entry name" value="5'-Nucleotdase_C"/>
</dbReference>
<dbReference type="InterPro" id="IPR006179">
    <property type="entry name" value="5_nucleotidase/apyrase"/>
</dbReference>
<dbReference type="GO" id="GO:0005615">
    <property type="term" value="C:extracellular space"/>
    <property type="evidence" value="ECO:0007669"/>
    <property type="project" value="UniProtKB-ARBA"/>
</dbReference>
<dbReference type="Gene3D" id="3.90.780.10">
    <property type="entry name" value="5'-Nucleotidase, C-terminal domain"/>
    <property type="match status" value="1"/>
</dbReference>
<gene>
    <name evidence="15" type="ORF">V9T40_005597</name>
</gene>
<dbReference type="InterPro" id="IPR006146">
    <property type="entry name" value="5'-Nucleotdase_CS"/>
</dbReference>